<keyword evidence="5" id="KW-1185">Reference proteome</keyword>
<keyword evidence="1" id="KW-0472">Membrane</keyword>
<dbReference type="AlphaFoldDB" id="A0A918RN88"/>
<reference evidence="4" key="2">
    <citation type="submission" date="2020-09" db="EMBL/GenBank/DDBJ databases">
        <authorList>
            <person name="Sun Q."/>
            <person name="Kim S."/>
        </authorList>
    </citation>
    <scope>NUCLEOTIDE SEQUENCE</scope>
    <source>
        <strain evidence="4">KCTC 12711</strain>
    </source>
</reference>
<reference evidence="4" key="1">
    <citation type="journal article" date="2014" name="Int. J. Syst. Evol. Microbiol.">
        <title>Complete genome sequence of Corynebacterium casei LMG S-19264T (=DSM 44701T), isolated from a smear-ripened cheese.</title>
        <authorList>
            <consortium name="US DOE Joint Genome Institute (JGI-PGF)"/>
            <person name="Walter F."/>
            <person name="Albersmeier A."/>
            <person name="Kalinowski J."/>
            <person name="Ruckert C."/>
        </authorList>
    </citation>
    <scope>NUCLEOTIDE SEQUENCE</scope>
    <source>
        <strain evidence="4">KCTC 12711</strain>
    </source>
</reference>
<feature type="transmembrane region" description="Helical" evidence="1">
    <location>
        <begin position="102"/>
        <end position="123"/>
    </location>
</feature>
<feature type="domain" description="Protein-glutamine gamma-glutamyltransferase-like C-terminal" evidence="3">
    <location>
        <begin position="189"/>
        <end position="254"/>
    </location>
</feature>
<dbReference type="RefSeq" id="WP_189398767.1">
    <property type="nucleotide sequence ID" value="NZ_BMXA01000001.1"/>
</dbReference>
<dbReference type="InterPro" id="IPR025403">
    <property type="entry name" value="TgpA-like_C"/>
</dbReference>
<dbReference type="Pfam" id="PF13559">
    <property type="entry name" value="DUF4129"/>
    <property type="match status" value="1"/>
</dbReference>
<feature type="signal peptide" evidence="2">
    <location>
        <begin position="1"/>
        <end position="23"/>
    </location>
</feature>
<evidence type="ECO:0000313" key="4">
    <source>
        <dbReference type="EMBL" id="GHA01791.1"/>
    </source>
</evidence>
<gene>
    <name evidence="4" type="ORF">GCM10008090_08720</name>
</gene>
<sequence length="258" mass="29677">MINWCRSSALLAMWLCFATPVLAQSDNLRLKEGEELPRAPVAEHAHDAISEILATDDFSRTKTVTRWKKKEKPEQQDTDESYPDWMISFAESMENAGDFFEGMALILKVLLWGLLAWIVVYLIRRYYGDVGRFIRNLNQDATPRELPTTLFGLDVKKTSLPKDVVARSREQWSQGDHRGAIATLLQASLIKLLHDHECTFYDSDTETECGQRIEAQSTKPLSDYMWSLIRLWQQVAYAHRVPSAAQFDQLCTGWQEVF</sequence>
<organism evidence="4 5">
    <name type="scientific">Arenicella chitinivorans</name>
    <dbReference type="NCBI Taxonomy" id="1329800"/>
    <lineage>
        <taxon>Bacteria</taxon>
        <taxon>Pseudomonadati</taxon>
        <taxon>Pseudomonadota</taxon>
        <taxon>Gammaproteobacteria</taxon>
        <taxon>Arenicellales</taxon>
        <taxon>Arenicellaceae</taxon>
        <taxon>Arenicella</taxon>
    </lineage>
</organism>
<evidence type="ECO:0000313" key="5">
    <source>
        <dbReference type="Proteomes" id="UP000614811"/>
    </source>
</evidence>
<dbReference type="Proteomes" id="UP000614811">
    <property type="component" value="Unassembled WGS sequence"/>
</dbReference>
<name>A0A918RN88_9GAMM</name>
<keyword evidence="1" id="KW-1133">Transmembrane helix</keyword>
<keyword evidence="2" id="KW-0732">Signal</keyword>
<proteinExistence type="predicted"/>
<comment type="caution">
    <text evidence="4">The sequence shown here is derived from an EMBL/GenBank/DDBJ whole genome shotgun (WGS) entry which is preliminary data.</text>
</comment>
<keyword evidence="1" id="KW-0812">Transmembrane</keyword>
<feature type="chain" id="PRO_5037507591" description="Protein-glutamine gamma-glutamyltransferase-like C-terminal domain-containing protein" evidence="2">
    <location>
        <begin position="24"/>
        <end position="258"/>
    </location>
</feature>
<accession>A0A918RN88</accession>
<dbReference type="EMBL" id="BMXA01000001">
    <property type="protein sequence ID" value="GHA01791.1"/>
    <property type="molecule type" value="Genomic_DNA"/>
</dbReference>
<evidence type="ECO:0000259" key="3">
    <source>
        <dbReference type="Pfam" id="PF13559"/>
    </source>
</evidence>
<protein>
    <recommendedName>
        <fullName evidence="3">Protein-glutamine gamma-glutamyltransferase-like C-terminal domain-containing protein</fullName>
    </recommendedName>
</protein>
<evidence type="ECO:0000256" key="1">
    <source>
        <dbReference type="SAM" id="Phobius"/>
    </source>
</evidence>
<evidence type="ECO:0000256" key="2">
    <source>
        <dbReference type="SAM" id="SignalP"/>
    </source>
</evidence>